<dbReference type="EMBL" id="MH248069">
    <property type="protein sequence ID" value="AWG96512.1"/>
    <property type="molecule type" value="Genomic_DNA"/>
</dbReference>
<gene>
    <name evidence="1" type="ORF">CPS2_5</name>
</gene>
<reference evidence="1 2" key="1">
    <citation type="journal article" date="2018" name="Viruses">
        <title>Clostridium perfringens Virulent Bacteriophage CPS2 and Its Thermostable Endolysin LysCPS2.</title>
        <authorList>
            <person name="Ha E."/>
            <person name="Son B."/>
            <person name="Ryu S."/>
        </authorList>
    </citation>
    <scope>NUCLEOTIDE SEQUENCE [LARGE SCALE GENOMIC DNA]</scope>
</reference>
<accession>A0A343X836</accession>
<evidence type="ECO:0000313" key="1">
    <source>
        <dbReference type="EMBL" id="AWG96512.1"/>
    </source>
</evidence>
<name>A0A343X836_9CAUD</name>
<keyword evidence="2" id="KW-1185">Reference proteome</keyword>
<sequence length="40" mass="4405">MQYVNMSLYIGGGIIKNNAQSDRQGWNPSVCGSWVGTLRC</sequence>
<evidence type="ECO:0000313" key="2">
    <source>
        <dbReference type="Proteomes" id="UP000258330"/>
    </source>
</evidence>
<proteinExistence type="predicted"/>
<organism evidence="1 2">
    <name type="scientific">Clostridium phage CPS2</name>
    <dbReference type="NCBI Taxonomy" id="2175605"/>
    <lineage>
        <taxon>Viruses</taxon>
        <taxon>Duplodnaviria</taxon>
        <taxon>Heunggongvirae</taxon>
        <taxon>Uroviricota</taxon>
        <taxon>Caudoviricetes</taxon>
        <taxon>Guelinviridae</taxon>
        <taxon>Brucesealvirus</taxon>
        <taxon>Brucesealvirus CPS2</taxon>
    </lineage>
</organism>
<dbReference type="Proteomes" id="UP000258330">
    <property type="component" value="Segment"/>
</dbReference>
<protein>
    <submittedName>
        <fullName evidence="1">Uncharacterized protein</fullName>
    </submittedName>
</protein>